<dbReference type="GO" id="GO:0000981">
    <property type="term" value="F:DNA-binding transcription factor activity, RNA polymerase II-specific"/>
    <property type="evidence" value="ECO:0007669"/>
    <property type="project" value="InterPro"/>
</dbReference>
<dbReference type="Proteomes" id="UP001219525">
    <property type="component" value="Unassembled WGS sequence"/>
</dbReference>
<dbReference type="PROSITE" id="PS00463">
    <property type="entry name" value="ZN2_CY6_FUNGAL_1"/>
    <property type="match status" value="1"/>
</dbReference>
<sequence>ANARRPDSKKQVMACLFCRARKIGCVRPSEDAPDQTCNQCSRRKRTGCRYPTQSRRGHHAR</sequence>
<dbReference type="EMBL" id="JARJCW010000042">
    <property type="protein sequence ID" value="KAJ7205763.1"/>
    <property type="molecule type" value="Genomic_DNA"/>
</dbReference>
<feature type="domain" description="Zn(2)-C6 fungal-type" evidence="1">
    <location>
        <begin position="14"/>
        <end position="50"/>
    </location>
</feature>
<name>A0AAD6Y8Q3_9AGAR</name>
<dbReference type="SUPFAM" id="SSF57701">
    <property type="entry name" value="Zn2/Cys6 DNA-binding domain"/>
    <property type="match status" value="1"/>
</dbReference>
<keyword evidence="3" id="KW-1185">Reference proteome</keyword>
<dbReference type="GO" id="GO:0008270">
    <property type="term" value="F:zinc ion binding"/>
    <property type="evidence" value="ECO:0007669"/>
    <property type="project" value="InterPro"/>
</dbReference>
<dbReference type="InterPro" id="IPR001138">
    <property type="entry name" value="Zn2Cys6_DnaBD"/>
</dbReference>
<gene>
    <name evidence="2" type="ORF">GGX14DRAFT_298897</name>
</gene>
<evidence type="ECO:0000259" key="1">
    <source>
        <dbReference type="PROSITE" id="PS50048"/>
    </source>
</evidence>
<dbReference type="PROSITE" id="PS50048">
    <property type="entry name" value="ZN2_CY6_FUNGAL_2"/>
    <property type="match status" value="1"/>
</dbReference>
<feature type="non-terminal residue" evidence="2">
    <location>
        <position position="61"/>
    </location>
</feature>
<dbReference type="AlphaFoldDB" id="A0AAD6Y8Q3"/>
<evidence type="ECO:0000313" key="2">
    <source>
        <dbReference type="EMBL" id="KAJ7205763.1"/>
    </source>
</evidence>
<feature type="non-terminal residue" evidence="2">
    <location>
        <position position="1"/>
    </location>
</feature>
<comment type="caution">
    <text evidence="2">The sequence shown here is derived from an EMBL/GenBank/DDBJ whole genome shotgun (WGS) entry which is preliminary data.</text>
</comment>
<proteinExistence type="predicted"/>
<protein>
    <recommendedName>
        <fullName evidence="1">Zn(2)-C6 fungal-type domain-containing protein</fullName>
    </recommendedName>
</protein>
<dbReference type="Gene3D" id="4.10.240.10">
    <property type="entry name" value="Zn(2)-C6 fungal-type DNA-binding domain"/>
    <property type="match status" value="1"/>
</dbReference>
<reference evidence="2" key="1">
    <citation type="submission" date="2023-03" db="EMBL/GenBank/DDBJ databases">
        <title>Massive genome expansion in bonnet fungi (Mycena s.s.) driven by repeated elements and novel gene families across ecological guilds.</title>
        <authorList>
            <consortium name="Lawrence Berkeley National Laboratory"/>
            <person name="Harder C.B."/>
            <person name="Miyauchi S."/>
            <person name="Viragh M."/>
            <person name="Kuo A."/>
            <person name="Thoen E."/>
            <person name="Andreopoulos B."/>
            <person name="Lu D."/>
            <person name="Skrede I."/>
            <person name="Drula E."/>
            <person name="Henrissat B."/>
            <person name="Morin E."/>
            <person name="Kohler A."/>
            <person name="Barry K."/>
            <person name="LaButti K."/>
            <person name="Morin E."/>
            <person name="Salamov A."/>
            <person name="Lipzen A."/>
            <person name="Mereny Z."/>
            <person name="Hegedus B."/>
            <person name="Baldrian P."/>
            <person name="Stursova M."/>
            <person name="Weitz H."/>
            <person name="Taylor A."/>
            <person name="Grigoriev I.V."/>
            <person name="Nagy L.G."/>
            <person name="Martin F."/>
            <person name="Kauserud H."/>
        </authorList>
    </citation>
    <scope>NUCLEOTIDE SEQUENCE</scope>
    <source>
        <strain evidence="2">9144</strain>
    </source>
</reference>
<organism evidence="2 3">
    <name type="scientific">Mycena pura</name>
    <dbReference type="NCBI Taxonomy" id="153505"/>
    <lineage>
        <taxon>Eukaryota</taxon>
        <taxon>Fungi</taxon>
        <taxon>Dikarya</taxon>
        <taxon>Basidiomycota</taxon>
        <taxon>Agaricomycotina</taxon>
        <taxon>Agaricomycetes</taxon>
        <taxon>Agaricomycetidae</taxon>
        <taxon>Agaricales</taxon>
        <taxon>Marasmiineae</taxon>
        <taxon>Mycenaceae</taxon>
        <taxon>Mycena</taxon>
    </lineage>
</organism>
<evidence type="ECO:0000313" key="3">
    <source>
        <dbReference type="Proteomes" id="UP001219525"/>
    </source>
</evidence>
<accession>A0AAD6Y8Q3</accession>
<dbReference type="InterPro" id="IPR036864">
    <property type="entry name" value="Zn2-C6_fun-type_DNA-bd_sf"/>
</dbReference>